<dbReference type="AlphaFoldDB" id="A0AAD0PWY1"/>
<dbReference type="Proteomes" id="UP000006426">
    <property type="component" value="Plasmid pmppla107"/>
</dbReference>
<geneLocation type="plasmid" evidence="2">
    <name>pmppla107</name>
</geneLocation>
<accession>A0AAD0PWY1</accession>
<evidence type="ECO:0000313" key="2">
    <source>
        <dbReference type="Proteomes" id="UP000006426"/>
    </source>
</evidence>
<organism evidence="1 2">
    <name type="scientific">Pseudomonas amygdali pv. lachrymans str. M301315</name>
    <dbReference type="NCBI Taxonomy" id="629260"/>
    <lineage>
        <taxon>Bacteria</taxon>
        <taxon>Pseudomonadati</taxon>
        <taxon>Pseudomonadota</taxon>
        <taxon>Gammaproteobacteria</taxon>
        <taxon>Pseudomonadales</taxon>
        <taxon>Pseudomonadaceae</taxon>
        <taxon>Pseudomonas</taxon>
        <taxon>Pseudomonas amygdali</taxon>
    </lineage>
</organism>
<sequence length="183" mass="21387">MKTRVERRKGSVSLLVDRSNPEAPKEVLASLQQMADSSNWFVIDIRLLQRPIAHEYSGSAAAEDFCAHVRPENEAEREFYLSKLKEYKEDPDGSLLWCTYRNMWRGEQGVDGYTPPSVVEPLVYMSFKDGLRIMQEIRSYWENYEGAISSARIENPYRQPREGELVSEWWMLKNGYRRAEVEP</sequence>
<proteinExistence type="predicted"/>
<evidence type="ECO:0000313" key="1">
    <source>
        <dbReference type="EMBL" id="AXH60242.1"/>
    </source>
</evidence>
<protein>
    <submittedName>
        <fullName evidence="1">Uncharacterized protein</fullName>
    </submittedName>
</protein>
<dbReference type="GeneID" id="39474366"/>
<dbReference type="EMBL" id="CP031226">
    <property type="protein sequence ID" value="AXH60242.1"/>
    <property type="molecule type" value="Genomic_DNA"/>
</dbReference>
<gene>
    <name evidence="1" type="ORF">PLA107_034210</name>
</gene>
<reference evidence="1 2" key="1">
    <citation type="journal article" date="2011" name="PLoS Pathog.">
        <title>Dynamic evolution of pathogenicity revealed by sequencing and comparative genomics of 19 Pseudomonas syringae isolates.</title>
        <authorList>
            <person name="Baltrus D.A."/>
            <person name="Nishimura M.T."/>
            <person name="Romanchuk A."/>
            <person name="Chang J.H."/>
            <person name="Mukhtar M.S."/>
            <person name="Cherkis K."/>
            <person name="Roach J."/>
            <person name="Grant S.R."/>
            <person name="Jones C.D."/>
            <person name="Dangl J.L."/>
        </authorList>
    </citation>
    <scope>NUCLEOTIDE SEQUENCE [LARGE SCALE GENOMIC DNA]</scope>
    <source>
        <strain evidence="1 2">M301315</strain>
    </source>
</reference>
<keyword evidence="1" id="KW-0614">Plasmid</keyword>
<dbReference type="RefSeq" id="WP_005742634.1">
    <property type="nucleotide sequence ID" value="NZ_CP031226.1"/>
</dbReference>
<name>A0AAD0PWY1_PSEAV</name>